<keyword evidence="1 2" id="KW-0238">DNA-binding</keyword>
<accession>A0ABS3L8R6</accession>
<comment type="caution">
    <text evidence="4">The sequence shown here is derived from an EMBL/GenBank/DDBJ whole genome shotgun (WGS) entry which is preliminary data.</text>
</comment>
<protein>
    <submittedName>
        <fullName evidence="4">TetR/AcrR family transcriptional regulator</fullName>
    </submittedName>
</protein>
<dbReference type="PANTHER" id="PTHR43479">
    <property type="entry name" value="ACREF/ENVCD OPERON REPRESSOR-RELATED"/>
    <property type="match status" value="1"/>
</dbReference>
<dbReference type="EMBL" id="JAFREM010000012">
    <property type="protein sequence ID" value="MBO1306026.1"/>
    <property type="molecule type" value="Genomic_DNA"/>
</dbReference>
<dbReference type="InterPro" id="IPR009057">
    <property type="entry name" value="Homeodomain-like_sf"/>
</dbReference>
<sequence length="180" mass="21363">MNTKKNKQFQETHQLLQSLITKLLSEKDITKITVSELCELAQINRSTFYYHYLDAYDLAEKTFAQTNKELLTTFKLSKTNEPFSETTFYEFFQFIKDNRHIYRLTNASRTTFPIDEGLEQMTELFQSKNLHEFPDKILKGQITFFQAGFTFLLRNWLLDDCRQPIGELIIVLKSFNMIEN</sequence>
<dbReference type="SUPFAM" id="SSF46689">
    <property type="entry name" value="Homeodomain-like"/>
    <property type="match status" value="1"/>
</dbReference>
<dbReference type="RefSeq" id="WP_207672956.1">
    <property type="nucleotide sequence ID" value="NZ_JAFREM010000012.1"/>
</dbReference>
<dbReference type="PROSITE" id="PS50977">
    <property type="entry name" value="HTH_TETR_2"/>
    <property type="match status" value="1"/>
</dbReference>
<feature type="domain" description="HTH tetR-type" evidence="3">
    <location>
        <begin position="10"/>
        <end position="70"/>
    </location>
</feature>
<dbReference type="PANTHER" id="PTHR43479:SF11">
    <property type="entry name" value="ACREF_ENVCD OPERON REPRESSOR-RELATED"/>
    <property type="match status" value="1"/>
</dbReference>
<dbReference type="InterPro" id="IPR050624">
    <property type="entry name" value="HTH-type_Tx_Regulator"/>
</dbReference>
<evidence type="ECO:0000256" key="1">
    <source>
        <dbReference type="ARBA" id="ARBA00023125"/>
    </source>
</evidence>
<organism evidence="4 5">
    <name type="scientific">Candidatus Enterococcus moelleringii</name>
    <dbReference type="NCBI Taxonomy" id="2815325"/>
    <lineage>
        <taxon>Bacteria</taxon>
        <taxon>Bacillati</taxon>
        <taxon>Bacillota</taxon>
        <taxon>Bacilli</taxon>
        <taxon>Lactobacillales</taxon>
        <taxon>Enterococcaceae</taxon>
        <taxon>Enterococcus</taxon>
    </lineage>
</organism>
<evidence type="ECO:0000313" key="5">
    <source>
        <dbReference type="Proteomes" id="UP000664601"/>
    </source>
</evidence>
<dbReference type="Proteomes" id="UP000664601">
    <property type="component" value="Unassembled WGS sequence"/>
</dbReference>
<keyword evidence="5" id="KW-1185">Reference proteome</keyword>
<dbReference type="InterPro" id="IPR001647">
    <property type="entry name" value="HTH_TetR"/>
</dbReference>
<reference evidence="4 5" key="1">
    <citation type="submission" date="2021-03" db="EMBL/GenBank/DDBJ databases">
        <title>Enterococcal diversity collection.</title>
        <authorList>
            <person name="Gilmore M.S."/>
            <person name="Schwartzman J."/>
            <person name="Van Tyne D."/>
            <person name="Martin M."/>
            <person name="Earl A.M."/>
            <person name="Manson A.L."/>
            <person name="Straub T."/>
            <person name="Salamzade R."/>
            <person name="Saavedra J."/>
            <person name="Lebreton F."/>
            <person name="Prichula J."/>
            <person name="Schaufler K."/>
            <person name="Gaca A."/>
            <person name="Sgardioli B."/>
            <person name="Wagenaar J."/>
            <person name="Strong T."/>
        </authorList>
    </citation>
    <scope>NUCLEOTIDE SEQUENCE [LARGE SCALE GENOMIC DNA]</scope>
    <source>
        <strain evidence="4 5">669A</strain>
    </source>
</reference>
<evidence type="ECO:0000259" key="3">
    <source>
        <dbReference type="PROSITE" id="PS50977"/>
    </source>
</evidence>
<feature type="DNA-binding region" description="H-T-H motif" evidence="2">
    <location>
        <begin position="33"/>
        <end position="52"/>
    </location>
</feature>
<name>A0ABS3L8R6_9ENTE</name>
<evidence type="ECO:0000256" key="2">
    <source>
        <dbReference type="PROSITE-ProRule" id="PRU00335"/>
    </source>
</evidence>
<dbReference type="Gene3D" id="1.10.357.10">
    <property type="entry name" value="Tetracycline Repressor, domain 2"/>
    <property type="match status" value="1"/>
</dbReference>
<gene>
    <name evidence="4" type="ORF">JZO70_07630</name>
</gene>
<evidence type="ECO:0000313" key="4">
    <source>
        <dbReference type="EMBL" id="MBO1306026.1"/>
    </source>
</evidence>
<proteinExistence type="predicted"/>